<comment type="caution">
    <text evidence="3">The sequence shown here is derived from an EMBL/GenBank/DDBJ whole genome shotgun (WGS) entry which is preliminary data.</text>
</comment>
<evidence type="ECO:0000259" key="2">
    <source>
        <dbReference type="Pfam" id="PF07727"/>
    </source>
</evidence>
<dbReference type="SUPFAM" id="SSF56672">
    <property type="entry name" value="DNA/RNA polymerases"/>
    <property type="match status" value="1"/>
</dbReference>
<proteinExistence type="predicted"/>
<dbReference type="AlphaFoldDB" id="A0A812Z433"/>
<sequence>DPHGIADLFPSDVFPEEDMDEYEPSVPDEGGAAVSIEGLQPVLESPSELFRDDHGEMPSVSAQAVDGSAGPDGLVAESVEDWGAGELPSDKVELERLVEELKKPVEMVVLRYFVALKSKTGADVAQGVQRMVQHSLPTDKKANGLAERFGLSLQDGQWSHTIGGSMESLPFQHSDGNLVSSKGFRSGVVDPAALEEARVPPIQEESEDWDLFGDEEEQEPHSMPLRRITGKSTVRFVEYDESVDFEALANLATIQEKFDNETFAKIVDHVAKGDRSSLDRRGEFDERIVLGAYCHGGIRGMTRLTRRSPSFTKYVNCFLRSRLQDEEKKDLHQSWTALMIIRATDVPAHKDFRNEWGSLNHVAYVLGITTPEDLTFLFLEDLIEFGIPEQDARMQATWDGFEEEQELELQQAQEEFKCKALSCPAVLDGEDRSQTTGHAFGEHQVEEDMYTQNVEEILEGLTSSLKVVHNVAPAEVKRHLSKWRQAAMTEVNALEGMKGIRRLFGDDAVRESRVSGTQILPAKTVFTVKPGSGKDLYRRKCRVVGCGNFEAKDSATDVYASGIPADVLRACLIEASARKYGAYITDIKNAFLLAPIPESEKTRILLRPPRILELLEITQPGELWYVERAIYGLRHSPRWWSDHRDAVLRDASWQSDHGTVRLVQSSIESNLWTLVTDCNRTIGYAIVYVDDLMILSSPEDAELAHAWIRSTWECTPLQAASKDEPITFLGVEIRVESTDTGAEGFTLSQKGYIEELVRAHELEWVKDLPEEEVFTPESLRFAQR</sequence>
<keyword evidence="4" id="KW-1185">Reference proteome</keyword>
<dbReference type="OrthoDB" id="444412at2759"/>
<feature type="non-terminal residue" evidence="3">
    <location>
        <position position="1"/>
    </location>
</feature>
<dbReference type="Proteomes" id="UP000601435">
    <property type="component" value="Unassembled WGS sequence"/>
</dbReference>
<dbReference type="Pfam" id="PF07727">
    <property type="entry name" value="RVT_2"/>
    <property type="match status" value="1"/>
</dbReference>
<name>A0A812Z433_9DINO</name>
<feature type="non-terminal residue" evidence="3">
    <location>
        <position position="784"/>
    </location>
</feature>
<protein>
    <submittedName>
        <fullName evidence="3">TY4B-J protein</fullName>
    </submittedName>
</protein>
<evidence type="ECO:0000256" key="1">
    <source>
        <dbReference type="SAM" id="MobiDB-lite"/>
    </source>
</evidence>
<reference evidence="3" key="1">
    <citation type="submission" date="2021-02" db="EMBL/GenBank/DDBJ databases">
        <authorList>
            <person name="Dougan E. K."/>
            <person name="Rhodes N."/>
            <person name="Thang M."/>
            <person name="Chan C."/>
        </authorList>
    </citation>
    <scope>NUCLEOTIDE SEQUENCE</scope>
</reference>
<accession>A0A812Z433</accession>
<dbReference type="InterPro" id="IPR043502">
    <property type="entry name" value="DNA/RNA_pol_sf"/>
</dbReference>
<evidence type="ECO:0000313" key="3">
    <source>
        <dbReference type="EMBL" id="CAE7809956.1"/>
    </source>
</evidence>
<evidence type="ECO:0000313" key="4">
    <source>
        <dbReference type="Proteomes" id="UP000601435"/>
    </source>
</evidence>
<feature type="compositionally biased region" description="Acidic residues" evidence="1">
    <location>
        <begin position="14"/>
        <end position="23"/>
    </location>
</feature>
<dbReference type="InterPro" id="IPR013103">
    <property type="entry name" value="RVT_2"/>
</dbReference>
<dbReference type="EMBL" id="CAJNJA010045492">
    <property type="protein sequence ID" value="CAE7809956.1"/>
    <property type="molecule type" value="Genomic_DNA"/>
</dbReference>
<feature type="region of interest" description="Disordered" evidence="1">
    <location>
        <begin position="1"/>
        <end position="32"/>
    </location>
</feature>
<gene>
    <name evidence="3" type="primary">TY4B-J</name>
    <name evidence="3" type="ORF">SNEC2469_LOCUS23978</name>
</gene>
<organism evidence="3 4">
    <name type="scientific">Symbiodinium necroappetens</name>
    <dbReference type="NCBI Taxonomy" id="1628268"/>
    <lineage>
        <taxon>Eukaryota</taxon>
        <taxon>Sar</taxon>
        <taxon>Alveolata</taxon>
        <taxon>Dinophyceae</taxon>
        <taxon>Suessiales</taxon>
        <taxon>Symbiodiniaceae</taxon>
        <taxon>Symbiodinium</taxon>
    </lineage>
</organism>
<feature type="domain" description="Reverse transcriptase Ty1/copia-type" evidence="2">
    <location>
        <begin position="516"/>
        <end position="762"/>
    </location>
</feature>